<dbReference type="EMBL" id="BAABCR010000014">
    <property type="protein sequence ID" value="GAA4030070.1"/>
    <property type="molecule type" value="Genomic_DNA"/>
</dbReference>
<gene>
    <name evidence="9" type="ORF">GCM10022386_12420</name>
</gene>
<comment type="subcellular location">
    <subcellularLocation>
        <location evidence="1">Membrane</location>
        <topology evidence="1">Multi-pass membrane protein</topology>
    </subcellularLocation>
</comment>
<keyword evidence="10" id="KW-1185">Reference proteome</keyword>
<evidence type="ECO:0000256" key="3">
    <source>
        <dbReference type="ARBA" id="ARBA00022679"/>
    </source>
</evidence>
<evidence type="ECO:0000313" key="9">
    <source>
        <dbReference type="EMBL" id="GAA4030070.1"/>
    </source>
</evidence>
<keyword evidence="4 7" id="KW-0812">Transmembrane</keyword>
<evidence type="ECO:0000256" key="7">
    <source>
        <dbReference type="SAM" id="Phobius"/>
    </source>
</evidence>
<dbReference type="InterPro" id="IPR003362">
    <property type="entry name" value="Bact_transf"/>
</dbReference>
<evidence type="ECO:0000259" key="8">
    <source>
        <dbReference type="Pfam" id="PF02397"/>
    </source>
</evidence>
<feature type="transmembrane region" description="Helical" evidence="7">
    <location>
        <begin position="110"/>
        <end position="129"/>
    </location>
</feature>
<dbReference type="RefSeq" id="WP_324691527.1">
    <property type="nucleotide sequence ID" value="NZ_BAABCR010000014.1"/>
</dbReference>
<dbReference type="NCBIfam" id="TIGR03025">
    <property type="entry name" value="EPS_sugtrans"/>
    <property type="match status" value="1"/>
</dbReference>
<dbReference type="PANTHER" id="PTHR30576">
    <property type="entry name" value="COLANIC BIOSYNTHESIS UDP-GLUCOSE LIPID CARRIER TRANSFERASE"/>
    <property type="match status" value="1"/>
</dbReference>
<dbReference type="Gene3D" id="3.40.50.720">
    <property type="entry name" value="NAD(P)-binding Rossmann-like Domain"/>
    <property type="match status" value="1"/>
</dbReference>
<keyword evidence="5 7" id="KW-1133">Transmembrane helix</keyword>
<comment type="caution">
    <text evidence="9">The sequence shown here is derived from an EMBL/GenBank/DDBJ whole genome shotgun (WGS) entry which is preliminary data.</text>
</comment>
<evidence type="ECO:0000256" key="4">
    <source>
        <dbReference type="ARBA" id="ARBA00022692"/>
    </source>
</evidence>
<organism evidence="9 10">
    <name type="scientific">Flavobacterium cheonhonense</name>
    <dbReference type="NCBI Taxonomy" id="706185"/>
    <lineage>
        <taxon>Bacteria</taxon>
        <taxon>Pseudomonadati</taxon>
        <taxon>Bacteroidota</taxon>
        <taxon>Flavobacteriia</taxon>
        <taxon>Flavobacteriales</taxon>
        <taxon>Flavobacteriaceae</taxon>
        <taxon>Flavobacterium</taxon>
    </lineage>
</organism>
<accession>A0ABP7TRK0</accession>
<comment type="similarity">
    <text evidence="2">Belongs to the bacterial sugar transferase family.</text>
</comment>
<dbReference type="Proteomes" id="UP001500968">
    <property type="component" value="Unassembled WGS sequence"/>
</dbReference>
<name>A0ABP7TRK0_9FLAO</name>
<dbReference type="InterPro" id="IPR017475">
    <property type="entry name" value="EPS_sugar_tfrase"/>
</dbReference>
<sequence>MKKRKDIHFEVSERKVLLRIFDLLSVLCSLYFVGIIFQFDYFNISASNFYWTIVLGLYLLFFGSVFEMYNLQVASNQFQVIKSIIISSSTTVLAYLLTPLYTPVLPSNRLQILIFFFAIFGALFVWRMVYVRFFASNRFVKKVILVCDKEQVKELVDGLENADPHYRVLGFVNSDSTNLSDINLHNLKNIDINELEVFVKQNSVSEVVIASQKTDGITVNLYNQLIHLLENGYIIREYTQVYETITQRIPVQYVSRDFYRYFPFSRSNQNHLYLTVVRFLEIVIALIGLGVGLIIVPLVLIGNLFGNKGNLFYTQERVGQNGKVFRILKFRTMIKNAEKAGAVFATSNDSRVTPFGRIMRKSRIDEFPQFYNILKGEMAVIGPRPERPIFVNEIAEVMPFYETRHVIKPGLTGWAQVNYSYGETIDDSLIKLQYDLYYIKHRSLFLDFNILFKTFSTVLFYRGQ</sequence>
<feature type="transmembrane region" description="Helical" evidence="7">
    <location>
        <begin position="279"/>
        <end position="305"/>
    </location>
</feature>
<evidence type="ECO:0000256" key="2">
    <source>
        <dbReference type="ARBA" id="ARBA00006464"/>
    </source>
</evidence>
<evidence type="ECO:0000256" key="5">
    <source>
        <dbReference type="ARBA" id="ARBA00022989"/>
    </source>
</evidence>
<evidence type="ECO:0000256" key="6">
    <source>
        <dbReference type="ARBA" id="ARBA00023136"/>
    </source>
</evidence>
<evidence type="ECO:0000256" key="1">
    <source>
        <dbReference type="ARBA" id="ARBA00004141"/>
    </source>
</evidence>
<proteinExistence type="inferred from homology"/>
<feature type="domain" description="Bacterial sugar transferase" evidence="8">
    <location>
        <begin position="278"/>
        <end position="459"/>
    </location>
</feature>
<feature type="transmembrane region" description="Helical" evidence="7">
    <location>
        <begin position="49"/>
        <end position="68"/>
    </location>
</feature>
<keyword evidence="3" id="KW-0808">Transferase</keyword>
<dbReference type="PANTHER" id="PTHR30576:SF0">
    <property type="entry name" value="UNDECAPRENYL-PHOSPHATE N-ACETYLGALACTOSAMINYL 1-PHOSPHATE TRANSFERASE-RELATED"/>
    <property type="match status" value="1"/>
</dbReference>
<keyword evidence="6 7" id="KW-0472">Membrane</keyword>
<dbReference type="Pfam" id="PF02397">
    <property type="entry name" value="Bac_transf"/>
    <property type="match status" value="1"/>
</dbReference>
<evidence type="ECO:0000313" key="10">
    <source>
        <dbReference type="Proteomes" id="UP001500968"/>
    </source>
</evidence>
<feature type="transmembrane region" description="Helical" evidence="7">
    <location>
        <begin position="80"/>
        <end position="98"/>
    </location>
</feature>
<feature type="transmembrane region" description="Helical" evidence="7">
    <location>
        <begin position="20"/>
        <end position="37"/>
    </location>
</feature>
<reference evidence="10" key="1">
    <citation type="journal article" date="2019" name="Int. J. Syst. Evol. Microbiol.">
        <title>The Global Catalogue of Microorganisms (GCM) 10K type strain sequencing project: providing services to taxonomists for standard genome sequencing and annotation.</title>
        <authorList>
            <consortium name="The Broad Institute Genomics Platform"/>
            <consortium name="The Broad Institute Genome Sequencing Center for Infectious Disease"/>
            <person name="Wu L."/>
            <person name="Ma J."/>
        </authorList>
    </citation>
    <scope>NUCLEOTIDE SEQUENCE [LARGE SCALE GENOMIC DNA]</scope>
    <source>
        <strain evidence="10">JCM 17064</strain>
    </source>
</reference>
<protein>
    <submittedName>
        <fullName evidence="9">Exopolysaccharide biosynthesis polyprenyl glycosylphosphotransferase</fullName>
    </submittedName>
</protein>